<feature type="region of interest" description="Disordered" evidence="2">
    <location>
        <begin position="695"/>
        <end position="715"/>
    </location>
</feature>
<comment type="caution">
    <text evidence="4">The sequence shown here is derived from an EMBL/GenBank/DDBJ whole genome shotgun (WGS) entry which is preliminary data.</text>
</comment>
<dbReference type="PANTHER" id="PTHR13710:SF120">
    <property type="entry name" value="BIFUNCTIONAL 3'-5' EXONUCLEASE_ATP-DEPENDENT HELICASE WRN"/>
    <property type="match status" value="1"/>
</dbReference>
<evidence type="ECO:0000256" key="1">
    <source>
        <dbReference type="ARBA" id="ARBA00005446"/>
    </source>
</evidence>
<accession>A0ABR3EZL1</accession>
<dbReference type="InterPro" id="IPR011545">
    <property type="entry name" value="DEAD/DEAH_box_helicase_dom"/>
</dbReference>
<evidence type="ECO:0000313" key="5">
    <source>
        <dbReference type="Proteomes" id="UP001465976"/>
    </source>
</evidence>
<feature type="region of interest" description="Disordered" evidence="2">
    <location>
        <begin position="596"/>
        <end position="674"/>
    </location>
</feature>
<gene>
    <name evidence="4" type="ORF">V5O48_013606</name>
</gene>
<comment type="similarity">
    <text evidence="1">Belongs to the helicase family. RecQ subfamily.</text>
</comment>
<protein>
    <recommendedName>
        <fullName evidence="3">Helicase ATP-binding domain-containing protein</fullName>
    </recommendedName>
</protein>
<evidence type="ECO:0000259" key="3">
    <source>
        <dbReference type="PROSITE" id="PS51192"/>
    </source>
</evidence>
<sequence length="715" mass="79622">MPNNYPFCSPSGSNALDQIVEKLVPQWPTGLKPFQRESILKILDQQQLLCITATGDGKSALFAIPILVHLEISCNMEAYPRMSAPIRQKPVGIVVTPTKGLANNIVRELEQFKILGFAYTHENIASAIRQGRRIVDEITECKFQIVCVDPEHLCEPEWWRILNSSTFRSNVIFGCAEECHLIDEWGLTFRTAFRNIGTILTSQLPSCAARFAIMATLQPGSPTESICTSLGFHGTSFHLTRRSNARPNTKIILHTLTSPINGSSFPQLLLYLNDGHKTIIHAKTILLGYHIFLYLLSCLPAHENALERIRMYNSLAPDGYNEETVELVNNDPKMQIIIATQAFTNGMHANKLVDSICVKTAKTQDGSEQRGGQVGRNESTVGWRIILATSTELKQAKNVAHGFPGDMDLANGFLRKAKQSAMDPAKAYFLTETTCRMACINRIYQNPPFETSFLDCIAATQPQPCDLCSARYYIPDDPRPILQSANPDLSSFSHLSPPDRGKASRGLSKKHTESLNAALATFECALWLEERSGLPHRNFPRSAYLPKSLLNTIISKFSTLKSYKDLETILLSARWRFRKSQGQKLFKVLSTFKKTESRSRRRKPKAKESSDSEDLMDIDDRDELMEAAQGSSQMPTARKRAAGEAELDDDVDKEGAMSQLGTSEGLAVQTRPMRSCRAKRAPAVSAAETAAAYKPAYRTDGRSRRARRAADNEAN</sequence>
<feature type="domain" description="Helicase ATP-binding" evidence="3">
    <location>
        <begin position="39"/>
        <end position="276"/>
    </location>
</feature>
<dbReference type="PROSITE" id="PS51192">
    <property type="entry name" value="HELICASE_ATP_BIND_1"/>
    <property type="match status" value="1"/>
</dbReference>
<reference evidence="4 5" key="1">
    <citation type="submission" date="2024-02" db="EMBL/GenBank/DDBJ databases">
        <title>A draft genome for the cacao thread blight pathogen Marasmius crinis-equi.</title>
        <authorList>
            <person name="Cohen S.P."/>
            <person name="Baruah I.K."/>
            <person name="Amoako-Attah I."/>
            <person name="Bukari Y."/>
            <person name="Meinhardt L.W."/>
            <person name="Bailey B.A."/>
        </authorList>
    </citation>
    <scope>NUCLEOTIDE SEQUENCE [LARGE SCALE GENOMIC DNA]</scope>
    <source>
        <strain evidence="4 5">GH-76</strain>
    </source>
</reference>
<feature type="compositionally biased region" description="Acidic residues" evidence="2">
    <location>
        <begin position="611"/>
        <end position="625"/>
    </location>
</feature>
<keyword evidence="5" id="KW-1185">Reference proteome</keyword>
<dbReference type="SMART" id="SM00487">
    <property type="entry name" value="DEXDc"/>
    <property type="match status" value="1"/>
</dbReference>
<feature type="compositionally biased region" description="Basic and acidic residues" evidence="2">
    <location>
        <begin position="697"/>
        <end position="715"/>
    </location>
</feature>
<dbReference type="Gene3D" id="3.40.50.300">
    <property type="entry name" value="P-loop containing nucleotide triphosphate hydrolases"/>
    <property type="match status" value="2"/>
</dbReference>
<dbReference type="Proteomes" id="UP001465976">
    <property type="component" value="Unassembled WGS sequence"/>
</dbReference>
<organism evidence="4 5">
    <name type="scientific">Marasmius crinis-equi</name>
    <dbReference type="NCBI Taxonomy" id="585013"/>
    <lineage>
        <taxon>Eukaryota</taxon>
        <taxon>Fungi</taxon>
        <taxon>Dikarya</taxon>
        <taxon>Basidiomycota</taxon>
        <taxon>Agaricomycotina</taxon>
        <taxon>Agaricomycetes</taxon>
        <taxon>Agaricomycetidae</taxon>
        <taxon>Agaricales</taxon>
        <taxon>Marasmiineae</taxon>
        <taxon>Marasmiaceae</taxon>
        <taxon>Marasmius</taxon>
    </lineage>
</organism>
<proteinExistence type="inferred from homology"/>
<evidence type="ECO:0000256" key="2">
    <source>
        <dbReference type="SAM" id="MobiDB-lite"/>
    </source>
</evidence>
<dbReference type="EMBL" id="JBAHYK010001355">
    <property type="protein sequence ID" value="KAL0568375.1"/>
    <property type="molecule type" value="Genomic_DNA"/>
</dbReference>
<dbReference type="InterPro" id="IPR014001">
    <property type="entry name" value="Helicase_ATP-bd"/>
</dbReference>
<evidence type="ECO:0000313" key="4">
    <source>
        <dbReference type="EMBL" id="KAL0568375.1"/>
    </source>
</evidence>
<feature type="region of interest" description="Disordered" evidence="2">
    <location>
        <begin position="488"/>
        <end position="508"/>
    </location>
</feature>
<name>A0ABR3EZL1_9AGAR</name>
<dbReference type="SUPFAM" id="SSF52540">
    <property type="entry name" value="P-loop containing nucleoside triphosphate hydrolases"/>
    <property type="match status" value="2"/>
</dbReference>
<dbReference type="PANTHER" id="PTHR13710">
    <property type="entry name" value="DNA HELICASE RECQ FAMILY MEMBER"/>
    <property type="match status" value="1"/>
</dbReference>
<dbReference type="Pfam" id="PF00270">
    <property type="entry name" value="DEAD"/>
    <property type="match status" value="1"/>
</dbReference>
<dbReference type="InterPro" id="IPR027417">
    <property type="entry name" value="P-loop_NTPase"/>
</dbReference>